<keyword evidence="5 11" id="KW-0863">Zinc-finger</keyword>
<evidence type="ECO:0000256" key="2">
    <source>
        <dbReference type="ARBA" id="ARBA00006991"/>
    </source>
</evidence>
<evidence type="ECO:0000256" key="5">
    <source>
        <dbReference type="ARBA" id="ARBA00022771"/>
    </source>
</evidence>
<dbReference type="FunFam" id="3.30.160.60:FF:001119">
    <property type="entry name" value="zinc finger protein 408"/>
    <property type="match status" value="1"/>
</dbReference>
<feature type="domain" description="C2H2-type" evidence="13">
    <location>
        <begin position="293"/>
        <end position="319"/>
    </location>
</feature>
<reference evidence="14" key="1">
    <citation type="submission" date="2021-05" db="EMBL/GenBank/DDBJ databases">
        <authorList>
            <person name="Tigano A."/>
        </authorList>
    </citation>
    <scope>NUCLEOTIDE SEQUENCE</scope>
</reference>
<keyword evidence="15" id="KW-1185">Reference proteome</keyword>
<name>A0A8S4BR15_9TELE</name>
<dbReference type="FunFam" id="3.30.160.60:FF:001927">
    <property type="entry name" value="Zinc finger protein 1184"/>
    <property type="match status" value="1"/>
</dbReference>
<evidence type="ECO:0000256" key="3">
    <source>
        <dbReference type="ARBA" id="ARBA00022723"/>
    </source>
</evidence>
<evidence type="ECO:0000313" key="14">
    <source>
        <dbReference type="EMBL" id="CAG5994889.1"/>
    </source>
</evidence>
<dbReference type="InterPro" id="IPR013087">
    <property type="entry name" value="Znf_C2H2_type"/>
</dbReference>
<dbReference type="GO" id="GO:0000978">
    <property type="term" value="F:RNA polymerase II cis-regulatory region sequence-specific DNA binding"/>
    <property type="evidence" value="ECO:0007669"/>
    <property type="project" value="TreeGrafter"/>
</dbReference>
<evidence type="ECO:0000256" key="4">
    <source>
        <dbReference type="ARBA" id="ARBA00022737"/>
    </source>
</evidence>
<dbReference type="OrthoDB" id="10050330at2759"/>
<feature type="domain" description="C2H2-type" evidence="13">
    <location>
        <begin position="180"/>
        <end position="207"/>
    </location>
</feature>
<feature type="region of interest" description="Disordered" evidence="12">
    <location>
        <begin position="1"/>
        <end position="93"/>
    </location>
</feature>
<evidence type="ECO:0000256" key="1">
    <source>
        <dbReference type="ARBA" id="ARBA00004123"/>
    </source>
</evidence>
<evidence type="ECO:0000256" key="9">
    <source>
        <dbReference type="ARBA" id="ARBA00023163"/>
    </source>
</evidence>
<evidence type="ECO:0000256" key="11">
    <source>
        <dbReference type="PROSITE-ProRule" id="PRU00042"/>
    </source>
</evidence>
<evidence type="ECO:0000256" key="12">
    <source>
        <dbReference type="SAM" id="MobiDB-lite"/>
    </source>
</evidence>
<dbReference type="InterPro" id="IPR036236">
    <property type="entry name" value="Znf_C2H2_sf"/>
</dbReference>
<protein>
    <submittedName>
        <fullName evidence="14">(Atlantic silverside) hypothetical protein</fullName>
    </submittedName>
</protein>
<evidence type="ECO:0000259" key="13">
    <source>
        <dbReference type="PROSITE" id="PS50157"/>
    </source>
</evidence>
<sequence length="319" mass="35489">MVLLTESVGSSLPGPSKRFGPQRPPKTQESWETGFGQKEPDPGDPSEPLFQPRYELGYGDPGVMEVGGDLGYGEPYEEEEEVSGNRGSPSKTTDTGAEFGCMLINEEGFLQDPNASYADQVSGNRSSFRGSCVQFDPCLDALDLGESLQHPAALRGEKNYNKPDSGHLKTHKETQKEAQYSCNQCGKTFSQACNLRVHQRVHSSQGLHPCGLCGKGFPSPADLRTHRCGQQAGEKPYCCAVCGNRFSRLWNLKLHRRIHTQEKPHRCGMCEKSFTRADILKVHQRTHTGERPYRCPVCGLSFKRLDHLKSHQRKHTADL</sequence>
<dbReference type="FunFam" id="3.30.160.60:FF:001344">
    <property type="entry name" value="Zinc finger protein 16 like"/>
    <property type="match status" value="1"/>
</dbReference>
<dbReference type="SUPFAM" id="SSF57667">
    <property type="entry name" value="beta-beta-alpha zinc fingers"/>
    <property type="match status" value="3"/>
</dbReference>
<evidence type="ECO:0000256" key="6">
    <source>
        <dbReference type="ARBA" id="ARBA00022833"/>
    </source>
</evidence>
<feature type="domain" description="C2H2-type" evidence="13">
    <location>
        <begin position="265"/>
        <end position="292"/>
    </location>
</feature>
<dbReference type="Gene3D" id="3.30.160.60">
    <property type="entry name" value="Classic Zinc Finger"/>
    <property type="match status" value="4"/>
</dbReference>
<accession>A0A8S4BR15</accession>
<keyword evidence="7" id="KW-0805">Transcription regulation</keyword>
<dbReference type="GO" id="GO:0008270">
    <property type="term" value="F:zinc ion binding"/>
    <property type="evidence" value="ECO:0007669"/>
    <property type="project" value="UniProtKB-KW"/>
</dbReference>
<keyword evidence="4" id="KW-0677">Repeat</keyword>
<keyword evidence="3" id="KW-0479">Metal-binding</keyword>
<keyword evidence="6" id="KW-0862">Zinc</keyword>
<dbReference type="PROSITE" id="PS00028">
    <property type="entry name" value="ZINC_FINGER_C2H2_1"/>
    <property type="match status" value="4"/>
</dbReference>
<dbReference type="Proteomes" id="UP000677803">
    <property type="component" value="Unassembled WGS sequence"/>
</dbReference>
<feature type="region of interest" description="Disordered" evidence="12">
    <location>
        <begin position="154"/>
        <end position="173"/>
    </location>
</feature>
<proteinExistence type="inferred from homology"/>
<keyword evidence="9" id="KW-0804">Transcription</keyword>
<organism evidence="14 15">
    <name type="scientific">Menidia menidia</name>
    <name type="common">Atlantic silverside</name>
    <dbReference type="NCBI Taxonomy" id="238744"/>
    <lineage>
        <taxon>Eukaryota</taxon>
        <taxon>Metazoa</taxon>
        <taxon>Chordata</taxon>
        <taxon>Craniata</taxon>
        <taxon>Vertebrata</taxon>
        <taxon>Euteleostomi</taxon>
        <taxon>Actinopterygii</taxon>
        <taxon>Neopterygii</taxon>
        <taxon>Teleostei</taxon>
        <taxon>Neoteleostei</taxon>
        <taxon>Acanthomorphata</taxon>
        <taxon>Ovalentaria</taxon>
        <taxon>Atherinomorphae</taxon>
        <taxon>Atheriniformes</taxon>
        <taxon>Atherinopsidae</taxon>
        <taxon>Menidiinae</taxon>
        <taxon>Menidia</taxon>
    </lineage>
</organism>
<comment type="subcellular location">
    <subcellularLocation>
        <location evidence="1">Nucleus</location>
    </subcellularLocation>
</comment>
<dbReference type="PANTHER" id="PTHR23235">
    <property type="entry name" value="KRUEPPEL-LIKE TRANSCRIPTION FACTOR"/>
    <property type="match status" value="1"/>
</dbReference>
<dbReference type="GO" id="GO:0005634">
    <property type="term" value="C:nucleus"/>
    <property type="evidence" value="ECO:0007669"/>
    <property type="project" value="UniProtKB-SubCell"/>
</dbReference>
<dbReference type="EMBL" id="CAJRST010036778">
    <property type="protein sequence ID" value="CAG5994889.1"/>
    <property type="molecule type" value="Genomic_DNA"/>
</dbReference>
<evidence type="ECO:0000256" key="8">
    <source>
        <dbReference type="ARBA" id="ARBA00023125"/>
    </source>
</evidence>
<feature type="domain" description="C2H2-type" evidence="13">
    <location>
        <begin position="237"/>
        <end position="264"/>
    </location>
</feature>
<dbReference type="PROSITE" id="PS50157">
    <property type="entry name" value="ZINC_FINGER_C2H2_2"/>
    <property type="match status" value="5"/>
</dbReference>
<dbReference type="FunFam" id="3.30.160.60:FF:000044">
    <property type="entry name" value="zinc finger protein 37 homolog"/>
    <property type="match status" value="1"/>
</dbReference>
<comment type="similarity">
    <text evidence="2">Belongs to the krueppel C2H2-type zinc-finger protein family.</text>
</comment>
<dbReference type="GO" id="GO:0000981">
    <property type="term" value="F:DNA-binding transcription factor activity, RNA polymerase II-specific"/>
    <property type="evidence" value="ECO:0007669"/>
    <property type="project" value="TreeGrafter"/>
</dbReference>
<gene>
    <name evidence="14" type="ORF">MMEN_LOCUS17905</name>
</gene>
<evidence type="ECO:0000256" key="10">
    <source>
        <dbReference type="ARBA" id="ARBA00023242"/>
    </source>
</evidence>
<dbReference type="AlphaFoldDB" id="A0A8S4BR15"/>
<dbReference type="SMART" id="SM00355">
    <property type="entry name" value="ZnF_C2H2"/>
    <property type="match status" value="5"/>
</dbReference>
<evidence type="ECO:0000256" key="7">
    <source>
        <dbReference type="ARBA" id="ARBA00023015"/>
    </source>
</evidence>
<evidence type="ECO:0000313" key="15">
    <source>
        <dbReference type="Proteomes" id="UP000677803"/>
    </source>
</evidence>
<feature type="compositionally biased region" description="Basic and acidic residues" evidence="12">
    <location>
        <begin position="155"/>
        <end position="173"/>
    </location>
</feature>
<keyword evidence="8" id="KW-0238">DNA-binding</keyword>
<feature type="domain" description="C2H2-type" evidence="13">
    <location>
        <begin position="208"/>
        <end position="236"/>
    </location>
</feature>
<keyword evidence="10" id="KW-0539">Nucleus</keyword>
<comment type="caution">
    <text evidence="14">The sequence shown here is derived from an EMBL/GenBank/DDBJ whole genome shotgun (WGS) entry which is preliminary data.</text>
</comment>
<dbReference type="Pfam" id="PF00096">
    <property type="entry name" value="zf-C2H2"/>
    <property type="match status" value="5"/>
</dbReference>